<keyword evidence="2" id="KW-1185">Reference proteome</keyword>
<dbReference type="SUPFAM" id="SSF52172">
    <property type="entry name" value="CheY-like"/>
    <property type="match status" value="1"/>
</dbReference>
<gene>
    <name evidence="1" type="ORF">P0M35_14210</name>
</gene>
<evidence type="ECO:0000313" key="1">
    <source>
        <dbReference type="EMBL" id="MDF1613309.1"/>
    </source>
</evidence>
<proteinExistence type="predicted"/>
<evidence type="ECO:0000313" key="2">
    <source>
        <dbReference type="Proteomes" id="UP001221302"/>
    </source>
</evidence>
<accession>A0AAE3P2U9</accession>
<organism evidence="1 2">
    <name type="scientific">Stygiobacter electus</name>
    <dbReference type="NCBI Taxonomy" id="3032292"/>
    <lineage>
        <taxon>Bacteria</taxon>
        <taxon>Pseudomonadati</taxon>
        <taxon>Ignavibacteriota</taxon>
        <taxon>Ignavibacteria</taxon>
        <taxon>Ignavibacteriales</taxon>
        <taxon>Melioribacteraceae</taxon>
        <taxon>Stygiobacter</taxon>
    </lineage>
</organism>
<dbReference type="AlphaFoldDB" id="A0AAE3P2U9"/>
<dbReference type="InterPro" id="IPR011006">
    <property type="entry name" value="CheY-like_superfamily"/>
</dbReference>
<dbReference type="EMBL" id="JARGDL010000039">
    <property type="protein sequence ID" value="MDF1613309.1"/>
    <property type="molecule type" value="Genomic_DNA"/>
</dbReference>
<dbReference type="Proteomes" id="UP001221302">
    <property type="component" value="Unassembled WGS sequence"/>
</dbReference>
<dbReference type="RefSeq" id="WP_321537082.1">
    <property type="nucleotide sequence ID" value="NZ_JARGDL010000039.1"/>
</dbReference>
<sequence>MSNIQQTILFVHWNASEAKELSAPLRKEGWNVAIEHGEGAISLSQLKTHPPAAVVISLRRLPSHGREFADGLWGAKWGRSIPIIFVDGESEKVQMLRKQFPAAQFTSYNKLIAHLNKLFNKA</sequence>
<protein>
    <submittedName>
        <fullName evidence="1">Uncharacterized protein</fullName>
    </submittedName>
</protein>
<reference evidence="1" key="1">
    <citation type="submission" date="2023-03" db="EMBL/GenBank/DDBJ databases">
        <title>Stygiobacter electus gen. nov., sp. nov., facultatively anaerobic thermotolerant bacterium of the class Ignavibacteria from a well of Yessentuki mineral water deposit.</title>
        <authorList>
            <person name="Podosokorskaya O.A."/>
            <person name="Elcheninov A.G."/>
            <person name="Petrova N.F."/>
            <person name="Zavarzina D.G."/>
            <person name="Kublanov I.V."/>
            <person name="Merkel A.Y."/>
        </authorList>
    </citation>
    <scope>NUCLEOTIDE SEQUENCE</scope>
    <source>
        <strain evidence="1">09-Me</strain>
    </source>
</reference>
<name>A0AAE3P2U9_9BACT</name>
<comment type="caution">
    <text evidence="1">The sequence shown here is derived from an EMBL/GenBank/DDBJ whole genome shotgun (WGS) entry which is preliminary data.</text>
</comment>